<keyword evidence="7" id="KW-1185">Reference proteome</keyword>
<dbReference type="Proteomes" id="UP000612362">
    <property type="component" value="Unassembled WGS sequence"/>
</dbReference>
<reference evidence="6" key="1">
    <citation type="submission" date="2020-10" db="EMBL/GenBank/DDBJ databases">
        <title>Taxonomic study of unclassified bacteria belonging to the class Ktedonobacteria.</title>
        <authorList>
            <person name="Yabe S."/>
            <person name="Wang C.M."/>
            <person name="Zheng Y."/>
            <person name="Sakai Y."/>
            <person name="Cavaletti L."/>
            <person name="Monciardini P."/>
            <person name="Donadio S."/>
        </authorList>
    </citation>
    <scope>NUCLEOTIDE SEQUENCE</scope>
    <source>
        <strain evidence="6">SOSP1-1</strain>
    </source>
</reference>
<feature type="domain" description="HTH luxR-type" evidence="5">
    <location>
        <begin position="1005"/>
        <end position="1070"/>
    </location>
</feature>
<dbReference type="InterPro" id="IPR011990">
    <property type="entry name" value="TPR-like_helical_dom_sf"/>
</dbReference>
<dbReference type="SUPFAM" id="SSF48452">
    <property type="entry name" value="TPR-like"/>
    <property type="match status" value="1"/>
</dbReference>
<dbReference type="Pfam" id="PF00196">
    <property type="entry name" value="GerE"/>
    <property type="match status" value="1"/>
</dbReference>
<dbReference type="InterPro" id="IPR000792">
    <property type="entry name" value="Tscrpt_reg_LuxR_C"/>
</dbReference>
<gene>
    <name evidence="6" type="primary">malT_12</name>
    <name evidence="6" type="ORF">KSX_87860</name>
</gene>
<dbReference type="InterPro" id="IPR016032">
    <property type="entry name" value="Sig_transdc_resp-reg_C-effctor"/>
</dbReference>
<dbReference type="Pfam" id="PF17874">
    <property type="entry name" value="TPR_MalT"/>
    <property type="match status" value="1"/>
</dbReference>
<dbReference type="PANTHER" id="PTHR44688:SF16">
    <property type="entry name" value="DNA-BINDING TRANSCRIPTIONAL ACTIVATOR DEVR_DOSR"/>
    <property type="match status" value="1"/>
</dbReference>
<evidence type="ECO:0000256" key="4">
    <source>
        <dbReference type="SAM" id="MobiDB-lite"/>
    </source>
</evidence>
<dbReference type="AlphaFoldDB" id="A0A8J3MYB6"/>
<dbReference type="SUPFAM" id="SSF46894">
    <property type="entry name" value="C-terminal effector domain of the bipartite response regulators"/>
    <property type="match status" value="1"/>
</dbReference>
<dbReference type="SMART" id="SM00421">
    <property type="entry name" value="HTH_LUXR"/>
    <property type="match status" value="1"/>
</dbReference>
<dbReference type="PANTHER" id="PTHR44688">
    <property type="entry name" value="DNA-BINDING TRANSCRIPTIONAL ACTIVATOR DEVR_DOSR"/>
    <property type="match status" value="1"/>
</dbReference>
<keyword evidence="2" id="KW-0238">DNA-binding</keyword>
<dbReference type="PROSITE" id="PS50043">
    <property type="entry name" value="HTH_LUXR_2"/>
    <property type="match status" value="1"/>
</dbReference>
<evidence type="ECO:0000313" key="7">
    <source>
        <dbReference type="Proteomes" id="UP000612362"/>
    </source>
</evidence>
<evidence type="ECO:0000256" key="2">
    <source>
        <dbReference type="ARBA" id="ARBA00023125"/>
    </source>
</evidence>
<feature type="region of interest" description="Disordered" evidence="4">
    <location>
        <begin position="128"/>
        <end position="162"/>
    </location>
</feature>
<dbReference type="InterPro" id="IPR059106">
    <property type="entry name" value="WHD_MalT"/>
</dbReference>
<dbReference type="PRINTS" id="PR00038">
    <property type="entry name" value="HTHLUXR"/>
</dbReference>
<dbReference type="Gene3D" id="1.25.40.10">
    <property type="entry name" value="Tetratricopeptide repeat domain"/>
    <property type="match status" value="1"/>
</dbReference>
<dbReference type="SUPFAM" id="SSF52540">
    <property type="entry name" value="P-loop containing nucleoside triphosphate hydrolases"/>
    <property type="match status" value="1"/>
</dbReference>
<dbReference type="GO" id="GO:0006355">
    <property type="term" value="P:regulation of DNA-templated transcription"/>
    <property type="evidence" value="ECO:0007669"/>
    <property type="project" value="InterPro"/>
</dbReference>
<dbReference type="Gene3D" id="3.40.50.300">
    <property type="entry name" value="P-loop containing nucleotide triphosphate hydrolases"/>
    <property type="match status" value="1"/>
</dbReference>
<proteinExistence type="predicted"/>
<evidence type="ECO:0000256" key="1">
    <source>
        <dbReference type="ARBA" id="ARBA00023015"/>
    </source>
</evidence>
<protein>
    <submittedName>
        <fullName evidence="6">Helix-turn-helix transcriptional regulator</fullName>
    </submittedName>
</protein>
<dbReference type="Pfam" id="PF25873">
    <property type="entry name" value="WHD_MalT"/>
    <property type="match status" value="1"/>
</dbReference>
<organism evidence="6 7">
    <name type="scientific">Ktedonospora formicarum</name>
    <dbReference type="NCBI Taxonomy" id="2778364"/>
    <lineage>
        <taxon>Bacteria</taxon>
        <taxon>Bacillati</taxon>
        <taxon>Chloroflexota</taxon>
        <taxon>Ktedonobacteria</taxon>
        <taxon>Ktedonobacterales</taxon>
        <taxon>Ktedonobacteraceae</taxon>
        <taxon>Ktedonospora</taxon>
    </lineage>
</organism>
<dbReference type="InterPro" id="IPR036388">
    <property type="entry name" value="WH-like_DNA-bd_sf"/>
</dbReference>
<dbReference type="GO" id="GO:0003677">
    <property type="term" value="F:DNA binding"/>
    <property type="evidence" value="ECO:0007669"/>
    <property type="project" value="UniProtKB-KW"/>
</dbReference>
<accession>A0A8J3MYB6</accession>
<dbReference type="RefSeq" id="WP_220199596.1">
    <property type="nucleotide sequence ID" value="NZ_BNJF01000008.1"/>
</dbReference>
<dbReference type="Gene3D" id="1.10.10.10">
    <property type="entry name" value="Winged helix-like DNA-binding domain superfamily/Winged helix DNA-binding domain"/>
    <property type="match status" value="1"/>
</dbReference>
<dbReference type="InterPro" id="IPR027417">
    <property type="entry name" value="P-loop_NTPase"/>
</dbReference>
<evidence type="ECO:0000313" key="6">
    <source>
        <dbReference type="EMBL" id="GHO50623.1"/>
    </source>
</evidence>
<dbReference type="CDD" id="cd06170">
    <property type="entry name" value="LuxR_C_like"/>
    <property type="match status" value="1"/>
</dbReference>
<dbReference type="EMBL" id="BNJF01000008">
    <property type="protein sequence ID" value="GHO50623.1"/>
    <property type="molecule type" value="Genomic_DNA"/>
</dbReference>
<evidence type="ECO:0000256" key="3">
    <source>
        <dbReference type="ARBA" id="ARBA00023163"/>
    </source>
</evidence>
<name>A0A8J3MYB6_9CHLR</name>
<keyword evidence="3" id="KW-0804">Transcription</keyword>
<dbReference type="InterPro" id="IPR041617">
    <property type="entry name" value="TPR_MalT"/>
</dbReference>
<dbReference type="PROSITE" id="PS00622">
    <property type="entry name" value="HTH_LUXR_1"/>
    <property type="match status" value="1"/>
</dbReference>
<comment type="caution">
    <text evidence="6">The sequence shown here is derived from an EMBL/GenBank/DDBJ whole genome shotgun (WGS) entry which is preliminary data.</text>
</comment>
<evidence type="ECO:0000259" key="5">
    <source>
        <dbReference type="PROSITE" id="PS50043"/>
    </source>
</evidence>
<sequence length="1072" mass="119152">MPKAARYHLSWVDEQGIYAVRSADNNEHTIPDLVGSPEWFSWLRSIPSFTFTGKLGQLTVRQETRGGAGTYWYAYRRHGDKMLKRYLGRTADLTPAHLEKVALHLTVLSVSSPKPEQPAEGPLQALVQAQGRDQTSTPETDRATHEAASPTPEPSPARRSANLVGTTPHALHEAHHLLLATKFHPPRPRTQLVSRGPLVERLQRGVRGALTLVSAPAGYGKTTLLAQWLASTLAPVAWLSLESEENEPTQFFTYLLAALQTLDPHFGARAQARLRLLQSADLETVLALLINDLINWQAEDFTLVLDDYHVITATPIHRALTHLVEHLPPQMSLIIATRSDPPLPLARLRALGHLTELRATELRFGATEASAFLEKVMRLHLSQEEVTTLQTRTEGWIAGLQLAALSLQSRADIASALAAFTGGHRFVLDYLSEEVLSRQPTQVQTFLLQTSVLERLSGSLCDAVTGSQESQAMLETLDRANLFVIALDDVRGWYRYHHLFADLLRSRLQKAMPTSLPELHQRASRWYEAHDVILEAVHHAILAPDLERTTRLIEEHRHALVLRGQARTVLAFLHAFPDERIQRHPSLRLSQGLLLMLTGQLPEAFMRLQMAEQSASFITEECEAQAFLHQVAALQAYILFFQGDLESSVALAEQASNHLAHCPPEVREGAHVIAAHRVMLSGEVSHVDEQHMAQFTSALSTRNDLSAMETLLNLTGILLQARLLRLQGRLRQAAATYEQMVQFQGEHEGTFISPGSCFGLGELAYEWNDLDTAERLLEQGREALRGSLTLEASTIAQGYATLARLHQARNNHSHALAFMEEFERLAQTRQFAPMQLASARAVRARLAVMQGDFTEAVRWAEASGLSASDELSHPREQEYLTFARVRIAQGRLDPGGAYLAEVSRLLERLRADAEAKARMDSVLEILVLQALAFSAASAHRRHALPALERALLLGEQEGYIRLFVDEGEPMAALLRQAYTLGIAPDYIVNLLSAFDEQPKSSPLRTFPLVEPLTERELTVFRLLVTGLSNAEIARDLIITVGTVKRHLNSIYGKLGVQSRAQAIARAQALHVL</sequence>
<keyword evidence="1" id="KW-0805">Transcription regulation</keyword>